<comment type="caution">
    <text evidence="1">The sequence shown here is derived from an EMBL/GenBank/DDBJ whole genome shotgun (WGS) entry which is preliminary data.</text>
</comment>
<reference evidence="1" key="2">
    <citation type="journal article" date="2021" name="PeerJ">
        <title>Extensive microbial diversity within the chicken gut microbiome revealed by metagenomics and culture.</title>
        <authorList>
            <person name="Gilroy R."/>
            <person name="Ravi A."/>
            <person name="Getino M."/>
            <person name="Pursley I."/>
            <person name="Horton D.L."/>
            <person name="Alikhan N.F."/>
            <person name="Baker D."/>
            <person name="Gharbi K."/>
            <person name="Hall N."/>
            <person name="Watson M."/>
            <person name="Adriaenssens E.M."/>
            <person name="Foster-Nyarko E."/>
            <person name="Jarju S."/>
            <person name="Secka A."/>
            <person name="Antonio M."/>
            <person name="Oren A."/>
            <person name="Chaudhuri R.R."/>
            <person name="La Ragione R."/>
            <person name="Hildebrand F."/>
            <person name="Pallen M.J."/>
        </authorList>
    </citation>
    <scope>NUCLEOTIDE SEQUENCE</scope>
    <source>
        <strain evidence="1">ChiW13-3771</strain>
    </source>
</reference>
<gene>
    <name evidence="1" type="ORF">IAC96_03775</name>
</gene>
<dbReference type="Proteomes" id="UP000824201">
    <property type="component" value="Unassembled WGS sequence"/>
</dbReference>
<evidence type="ECO:0000313" key="2">
    <source>
        <dbReference type="Proteomes" id="UP000824201"/>
    </source>
</evidence>
<organism evidence="1 2">
    <name type="scientific">Candidatus Fimimorpha faecalis</name>
    <dbReference type="NCBI Taxonomy" id="2840824"/>
    <lineage>
        <taxon>Bacteria</taxon>
        <taxon>Bacillati</taxon>
        <taxon>Bacillota</taxon>
        <taxon>Clostridia</taxon>
        <taxon>Eubacteriales</taxon>
        <taxon>Candidatus Fimimorpha</taxon>
    </lineage>
</organism>
<dbReference type="EMBL" id="DVHN01000045">
    <property type="protein sequence ID" value="HIR88048.1"/>
    <property type="molecule type" value="Genomic_DNA"/>
</dbReference>
<name>A0A9D1JCD5_9FIRM</name>
<accession>A0A9D1JCD5</accession>
<dbReference type="AlphaFoldDB" id="A0A9D1JCD5"/>
<protein>
    <submittedName>
        <fullName evidence="1">Uncharacterized protein</fullName>
    </submittedName>
</protein>
<sequence length="145" mass="17132">MKVYLISNSERNLDEVIAHINFDMVLVNDGHFSSKTAFWMRWCNDESNERIYHKFDQFFKMQDKNVFLTQGIFVPERWLWEGFYENILICGAEEDLMAYARALLFHNPASAPKTFPVGSVYKLDIERAENQLKVRTHGFLYHATL</sequence>
<evidence type="ECO:0000313" key="1">
    <source>
        <dbReference type="EMBL" id="HIR88048.1"/>
    </source>
</evidence>
<proteinExistence type="predicted"/>
<reference evidence="1" key="1">
    <citation type="submission" date="2020-10" db="EMBL/GenBank/DDBJ databases">
        <authorList>
            <person name="Gilroy R."/>
        </authorList>
    </citation>
    <scope>NUCLEOTIDE SEQUENCE</scope>
    <source>
        <strain evidence="1">ChiW13-3771</strain>
    </source>
</reference>